<dbReference type="GO" id="GO:0044615">
    <property type="term" value="C:nuclear pore nuclear basket"/>
    <property type="evidence" value="ECO:0007669"/>
    <property type="project" value="TreeGrafter"/>
</dbReference>
<comment type="subcellular location">
    <subcellularLocation>
        <location evidence="1">Nucleus</location>
        <location evidence="1">Nuclear pore complex</location>
    </subcellularLocation>
</comment>
<dbReference type="EMBL" id="JAODAN010000006">
    <property type="protein sequence ID" value="KAK1923389.1"/>
    <property type="molecule type" value="Genomic_DNA"/>
</dbReference>
<feature type="compositionally biased region" description="Low complexity" evidence="9">
    <location>
        <begin position="185"/>
        <end position="198"/>
    </location>
</feature>
<dbReference type="GO" id="GO:0006999">
    <property type="term" value="P:nuclear pore organization"/>
    <property type="evidence" value="ECO:0007669"/>
    <property type="project" value="TreeGrafter"/>
</dbReference>
<dbReference type="GO" id="GO:0005543">
    <property type="term" value="F:phospholipid binding"/>
    <property type="evidence" value="ECO:0007669"/>
    <property type="project" value="TreeGrafter"/>
</dbReference>
<dbReference type="PANTHER" id="PTHR21527">
    <property type="entry name" value="NUCLEOPORIN NUP35"/>
    <property type="match status" value="1"/>
</dbReference>
<proteinExistence type="predicted"/>
<dbReference type="PANTHER" id="PTHR21527:SF6">
    <property type="entry name" value="NUCLEOPORIN NUP35"/>
    <property type="match status" value="1"/>
</dbReference>
<keyword evidence="7 8" id="KW-0539">Nucleus</keyword>
<keyword evidence="2 8" id="KW-0813">Transport</keyword>
<feature type="compositionally biased region" description="Polar residues" evidence="9">
    <location>
        <begin position="22"/>
        <end position="33"/>
    </location>
</feature>
<feature type="compositionally biased region" description="Low complexity" evidence="9">
    <location>
        <begin position="41"/>
        <end position="52"/>
    </location>
</feature>
<keyword evidence="5" id="KW-0811">Translocation</keyword>
<reference evidence="11" key="1">
    <citation type="submission" date="2023-02" db="EMBL/GenBank/DDBJ databases">
        <title>Identification and recombinant expression of a fungal hydrolase from Papiliotrema laurentii that hydrolyzes apple cutin and clears colloidal polyester polyurethane.</title>
        <authorList>
            <consortium name="DOE Joint Genome Institute"/>
            <person name="Roman V.A."/>
            <person name="Bojanowski C."/>
            <person name="Crable B.R."/>
            <person name="Wagner D.N."/>
            <person name="Hung C.S."/>
            <person name="Nadeau L.J."/>
            <person name="Schratz L."/>
            <person name="Haridas S."/>
            <person name="Pangilinan J."/>
            <person name="Lipzen A."/>
            <person name="Na H."/>
            <person name="Yan M."/>
            <person name="Ng V."/>
            <person name="Grigoriev I.V."/>
            <person name="Spatafora J.W."/>
            <person name="Barlow D."/>
            <person name="Biffinger J."/>
            <person name="Kelley-Loughnane N."/>
            <person name="Varaljay V.A."/>
            <person name="Crookes-Goodson W.J."/>
        </authorList>
    </citation>
    <scope>NUCLEOTIDE SEQUENCE</scope>
    <source>
        <strain evidence="11">5307AH</strain>
    </source>
</reference>
<gene>
    <name evidence="11" type="ORF">DB88DRAFT_491022</name>
</gene>
<dbReference type="GO" id="GO:0006607">
    <property type="term" value="P:NLS-bearing protein import into nucleus"/>
    <property type="evidence" value="ECO:0007669"/>
    <property type="project" value="TreeGrafter"/>
</dbReference>
<dbReference type="SUPFAM" id="SSF54928">
    <property type="entry name" value="RNA-binding domain, RBD"/>
    <property type="match status" value="1"/>
</dbReference>
<protein>
    <recommendedName>
        <fullName evidence="10">RRM Nup35-type domain-containing protein</fullName>
    </recommendedName>
</protein>
<keyword evidence="6 8" id="KW-0906">Nuclear pore complex</keyword>
<keyword evidence="12" id="KW-1185">Reference proteome</keyword>
<feature type="compositionally biased region" description="Low complexity" evidence="9">
    <location>
        <begin position="7"/>
        <end position="19"/>
    </location>
</feature>
<dbReference type="Gene3D" id="3.30.70.330">
    <property type="match status" value="1"/>
</dbReference>
<evidence type="ECO:0000313" key="12">
    <source>
        <dbReference type="Proteomes" id="UP001182556"/>
    </source>
</evidence>
<comment type="caution">
    <text evidence="11">The sequence shown here is derived from an EMBL/GenBank/DDBJ whole genome shotgun (WGS) entry which is preliminary data.</text>
</comment>
<dbReference type="InterPro" id="IPR012677">
    <property type="entry name" value="Nucleotide-bd_a/b_plait_sf"/>
</dbReference>
<evidence type="ECO:0000256" key="3">
    <source>
        <dbReference type="ARBA" id="ARBA00022816"/>
    </source>
</evidence>
<keyword evidence="3 8" id="KW-0509">mRNA transport</keyword>
<evidence type="ECO:0000256" key="5">
    <source>
        <dbReference type="ARBA" id="ARBA00023010"/>
    </source>
</evidence>
<evidence type="ECO:0000256" key="1">
    <source>
        <dbReference type="ARBA" id="ARBA00004567"/>
    </source>
</evidence>
<evidence type="ECO:0000256" key="6">
    <source>
        <dbReference type="ARBA" id="ARBA00023132"/>
    </source>
</evidence>
<evidence type="ECO:0000256" key="4">
    <source>
        <dbReference type="ARBA" id="ARBA00022927"/>
    </source>
</evidence>
<dbReference type="GO" id="GO:0051028">
    <property type="term" value="P:mRNA transport"/>
    <property type="evidence" value="ECO:0007669"/>
    <property type="project" value="UniProtKB-UniRule"/>
</dbReference>
<accession>A0AAD9CWR7</accession>
<evidence type="ECO:0000259" key="10">
    <source>
        <dbReference type="PROSITE" id="PS51472"/>
    </source>
</evidence>
<dbReference type="InterPro" id="IPR035979">
    <property type="entry name" value="RBD_domain_sf"/>
</dbReference>
<name>A0AAD9CWR7_PAPLA</name>
<evidence type="ECO:0000256" key="2">
    <source>
        <dbReference type="ARBA" id="ARBA00022448"/>
    </source>
</evidence>
<feature type="compositionally biased region" description="Gly residues" evidence="9">
    <location>
        <begin position="104"/>
        <end position="123"/>
    </location>
</feature>
<dbReference type="GO" id="GO:0017056">
    <property type="term" value="F:structural constituent of nuclear pore"/>
    <property type="evidence" value="ECO:0007669"/>
    <property type="project" value="TreeGrafter"/>
</dbReference>
<evidence type="ECO:0000256" key="7">
    <source>
        <dbReference type="ARBA" id="ARBA00023242"/>
    </source>
</evidence>
<dbReference type="GO" id="GO:0003676">
    <property type="term" value="F:nucleic acid binding"/>
    <property type="evidence" value="ECO:0007669"/>
    <property type="project" value="InterPro"/>
</dbReference>
<feature type="compositionally biased region" description="Polar residues" evidence="9">
    <location>
        <begin position="152"/>
        <end position="162"/>
    </location>
</feature>
<feature type="region of interest" description="Disordered" evidence="9">
    <location>
        <begin position="329"/>
        <end position="353"/>
    </location>
</feature>
<keyword evidence="4" id="KW-0653">Protein transport</keyword>
<dbReference type="Proteomes" id="UP001182556">
    <property type="component" value="Unassembled WGS sequence"/>
</dbReference>
<dbReference type="AlphaFoldDB" id="A0AAD9CWR7"/>
<dbReference type="GO" id="GO:0044613">
    <property type="term" value="C:nuclear pore central transport channel"/>
    <property type="evidence" value="ECO:0007669"/>
    <property type="project" value="TreeGrafter"/>
</dbReference>
<dbReference type="PROSITE" id="PS51472">
    <property type="entry name" value="RRM_NUP35"/>
    <property type="match status" value="1"/>
</dbReference>
<feature type="domain" description="RRM Nup35-type" evidence="10">
    <location>
        <begin position="216"/>
        <end position="297"/>
    </location>
</feature>
<evidence type="ECO:0000256" key="8">
    <source>
        <dbReference type="PROSITE-ProRule" id="PRU00804"/>
    </source>
</evidence>
<evidence type="ECO:0000313" key="11">
    <source>
        <dbReference type="EMBL" id="KAK1923389.1"/>
    </source>
</evidence>
<dbReference type="Pfam" id="PF05172">
    <property type="entry name" value="RRM_Nup35"/>
    <property type="match status" value="1"/>
</dbReference>
<dbReference type="InterPro" id="IPR007846">
    <property type="entry name" value="RRM_NUP35_dom"/>
</dbReference>
<sequence length="366" mass="37689">MSQDWWPTSSTSFSTPSRPQAHPSSGFTSTPSTHALGGPVSSSTTATNSNTAGPFQPFGSTSGRARFAGDELDPEDSKSAENVKFFPSFSSTPAGKAYQASGGVIAGGGGGSVGSPGAGGGSPGVRRSPQHRFSFGTSPNDAMSPRNRGATGRSTTQYTPQSPIDEDGPPTLSLRDAPSSPPPSSLSTTQPTQTSLLPANSSSFSAIPPPPGLRATSETTTLYVFGPPPDQLPLLREWLEECGQITAYFPAVQGGFYYQVTYASPIGASYALRRHGEIVGNKWMVGFKVVEPGQGVSPPDAASGGIGHSSIPGSRIVVQDKGNVIKPKTAAAAGTAQKRGQEGNGWDEGEAPGGIMNKAAEWLFGR</sequence>
<evidence type="ECO:0000256" key="9">
    <source>
        <dbReference type="SAM" id="MobiDB-lite"/>
    </source>
</evidence>
<feature type="region of interest" description="Disordered" evidence="9">
    <location>
        <begin position="1"/>
        <end position="215"/>
    </location>
</feature>
<organism evidence="11 12">
    <name type="scientific">Papiliotrema laurentii</name>
    <name type="common">Cryptococcus laurentii</name>
    <dbReference type="NCBI Taxonomy" id="5418"/>
    <lineage>
        <taxon>Eukaryota</taxon>
        <taxon>Fungi</taxon>
        <taxon>Dikarya</taxon>
        <taxon>Basidiomycota</taxon>
        <taxon>Agaricomycotina</taxon>
        <taxon>Tremellomycetes</taxon>
        <taxon>Tremellales</taxon>
        <taxon>Rhynchogastremaceae</taxon>
        <taxon>Papiliotrema</taxon>
    </lineage>
</organism>